<dbReference type="SUPFAM" id="SSF53822">
    <property type="entry name" value="Periplasmic binding protein-like I"/>
    <property type="match status" value="1"/>
</dbReference>
<feature type="domain" description="Leucine-binding protein" evidence="6">
    <location>
        <begin position="49"/>
        <end position="377"/>
    </location>
</feature>
<comment type="caution">
    <text evidence="7">The sequence shown here is derived from an EMBL/GenBank/DDBJ whole genome shotgun (WGS) entry which is preliminary data.</text>
</comment>
<dbReference type="InterPro" id="IPR028082">
    <property type="entry name" value="Peripla_BP_I"/>
</dbReference>
<dbReference type="PANTHER" id="PTHR47151:SF2">
    <property type="entry name" value="AMINO ACID BINDING PROTEIN"/>
    <property type="match status" value="1"/>
</dbReference>
<dbReference type="Proteomes" id="UP000320393">
    <property type="component" value="Unassembled WGS sequence"/>
</dbReference>
<dbReference type="GO" id="GO:0006865">
    <property type="term" value="P:amino acid transport"/>
    <property type="evidence" value="ECO:0007669"/>
    <property type="project" value="UniProtKB-KW"/>
</dbReference>
<feature type="chain" id="PRO_5021953427" evidence="5">
    <location>
        <begin position="45"/>
        <end position="404"/>
    </location>
</feature>
<dbReference type="Gene3D" id="3.40.50.2300">
    <property type="match status" value="2"/>
</dbReference>
<evidence type="ECO:0000256" key="5">
    <source>
        <dbReference type="SAM" id="SignalP"/>
    </source>
</evidence>
<evidence type="ECO:0000256" key="2">
    <source>
        <dbReference type="ARBA" id="ARBA00022448"/>
    </source>
</evidence>
<evidence type="ECO:0000313" key="8">
    <source>
        <dbReference type="Proteomes" id="UP000320393"/>
    </source>
</evidence>
<sequence length="404" mass="42881">MSEDKGGGKVRKSTNRIIVSGRALLIVLCCALLAVPAGAPSANAASGPPIKIGVSLPLTGDNAATGQKALNGARLAVNQVNAKGGILGRQMQVVEGDDQCDPKQSSNVAQKFASERVIALASHYCSGAALAALPIIRESQMLYIDIAAVSSKLPAAGYDRYFTVMYNGGQPGQFTARLMKEKLGVKTVVVLDDKTPANTEFVDGFVATAQAQGGPQVIFRDHIAQGDKDFSAFVTKLKGSNAHAIYAVCYYPECGLLIRQMREQNLKIVFAGTDSLLDPAYVKIAGEDSAEGSLIITQPGADELPTAKQFVADYKKSFPGSEPGNVGAYSYDAVWVIAKAYTAVGKVDNGAAAKWLHGLTRADAIQGATGKLFWQPNGTITEFFFSTYRVHNGDFQFAKDLVMK</sequence>
<dbReference type="AlphaFoldDB" id="A0A537M9G8"/>
<keyword evidence="3 5" id="KW-0732">Signal</keyword>
<dbReference type="CDD" id="cd06342">
    <property type="entry name" value="PBP1_ABC_LIVBP-like"/>
    <property type="match status" value="1"/>
</dbReference>
<keyword evidence="4" id="KW-0029">Amino-acid transport</keyword>
<accession>A0A537M9G8</accession>
<dbReference type="EMBL" id="VBAM01000007">
    <property type="protein sequence ID" value="TMJ16906.1"/>
    <property type="molecule type" value="Genomic_DNA"/>
</dbReference>
<evidence type="ECO:0000256" key="4">
    <source>
        <dbReference type="ARBA" id="ARBA00022970"/>
    </source>
</evidence>
<reference evidence="7 8" key="1">
    <citation type="journal article" date="2019" name="Nat. Microbiol.">
        <title>Mediterranean grassland soil C-N compound turnover is dependent on rainfall and depth, and is mediated by genomically divergent microorganisms.</title>
        <authorList>
            <person name="Diamond S."/>
            <person name="Andeer P.F."/>
            <person name="Li Z."/>
            <person name="Crits-Christoph A."/>
            <person name="Burstein D."/>
            <person name="Anantharaman K."/>
            <person name="Lane K.R."/>
            <person name="Thomas B.C."/>
            <person name="Pan C."/>
            <person name="Northen T.R."/>
            <person name="Banfield J.F."/>
        </authorList>
    </citation>
    <scope>NUCLEOTIDE SEQUENCE [LARGE SCALE GENOMIC DNA]</scope>
    <source>
        <strain evidence="7">NP_5</strain>
    </source>
</reference>
<dbReference type="InterPro" id="IPR028081">
    <property type="entry name" value="Leu-bd"/>
</dbReference>
<comment type="similarity">
    <text evidence="1">Belongs to the leucine-binding protein family.</text>
</comment>
<evidence type="ECO:0000259" key="6">
    <source>
        <dbReference type="Pfam" id="PF13458"/>
    </source>
</evidence>
<evidence type="ECO:0000256" key="1">
    <source>
        <dbReference type="ARBA" id="ARBA00010062"/>
    </source>
</evidence>
<keyword evidence="2" id="KW-0813">Transport</keyword>
<organism evidence="7 8">
    <name type="scientific">Candidatus Segetimicrobium genomatis</name>
    <dbReference type="NCBI Taxonomy" id="2569760"/>
    <lineage>
        <taxon>Bacteria</taxon>
        <taxon>Bacillati</taxon>
        <taxon>Candidatus Sysuimicrobiota</taxon>
        <taxon>Candidatus Sysuimicrobiia</taxon>
        <taxon>Candidatus Sysuimicrobiales</taxon>
        <taxon>Candidatus Segetimicrobiaceae</taxon>
        <taxon>Candidatus Segetimicrobium</taxon>
    </lineage>
</organism>
<dbReference type="InterPro" id="IPR000709">
    <property type="entry name" value="Leu_Ile_Val-bd"/>
</dbReference>
<dbReference type="PANTHER" id="PTHR47151">
    <property type="entry name" value="LEU/ILE/VAL-BINDING ABC TRANSPORTER SUBUNIT"/>
    <property type="match status" value="1"/>
</dbReference>
<dbReference type="Pfam" id="PF13458">
    <property type="entry name" value="Peripla_BP_6"/>
    <property type="match status" value="1"/>
</dbReference>
<name>A0A537M9G8_9BACT</name>
<dbReference type="PRINTS" id="PR00337">
    <property type="entry name" value="LEUILEVALBP"/>
</dbReference>
<feature type="signal peptide" evidence="5">
    <location>
        <begin position="1"/>
        <end position="44"/>
    </location>
</feature>
<evidence type="ECO:0000256" key="3">
    <source>
        <dbReference type="ARBA" id="ARBA00022729"/>
    </source>
</evidence>
<evidence type="ECO:0000313" key="7">
    <source>
        <dbReference type="EMBL" id="TMJ16906.1"/>
    </source>
</evidence>
<protein>
    <submittedName>
        <fullName evidence="7">Branched-chain amino acid ABC transporter substrate-binding protein</fullName>
    </submittedName>
</protein>
<gene>
    <name evidence="7" type="ORF">E6H02_00240</name>
</gene>
<proteinExistence type="inferred from homology"/>